<keyword evidence="9 14" id="KW-0275">Fatty acid biosynthesis</keyword>
<feature type="active site" description="For beta-ketoacyl synthase activity" evidence="15">
    <location>
        <position position="163"/>
    </location>
</feature>
<dbReference type="SMART" id="SM00825">
    <property type="entry name" value="PKS_KS"/>
    <property type="match status" value="1"/>
</dbReference>
<dbReference type="PROSITE" id="PS00606">
    <property type="entry name" value="KS3_1"/>
    <property type="match status" value="1"/>
</dbReference>
<dbReference type="Proteomes" id="UP000192569">
    <property type="component" value="Chromosome I"/>
</dbReference>
<evidence type="ECO:0000256" key="3">
    <source>
        <dbReference type="ARBA" id="ARBA00012356"/>
    </source>
</evidence>
<feature type="domain" description="Ketosynthase family 3 (KS3)" evidence="17">
    <location>
        <begin position="2"/>
        <end position="410"/>
    </location>
</feature>
<dbReference type="EMBL" id="LT838272">
    <property type="protein sequence ID" value="SMB94827.1"/>
    <property type="molecule type" value="Genomic_DNA"/>
</dbReference>
<dbReference type="CDD" id="cd00834">
    <property type="entry name" value="KAS_I_II"/>
    <property type="match status" value="1"/>
</dbReference>
<evidence type="ECO:0000256" key="15">
    <source>
        <dbReference type="PIRSR" id="PIRSR000447-1"/>
    </source>
</evidence>
<accession>A0A1W1VN99</accession>
<evidence type="ECO:0000256" key="8">
    <source>
        <dbReference type="ARBA" id="ARBA00023098"/>
    </source>
</evidence>
<dbReference type="UniPathway" id="UPA00094"/>
<dbReference type="PANTHER" id="PTHR11712">
    <property type="entry name" value="POLYKETIDE SYNTHASE-RELATED"/>
    <property type="match status" value="1"/>
</dbReference>
<dbReference type="Gene3D" id="3.40.47.10">
    <property type="match status" value="1"/>
</dbReference>
<dbReference type="RefSeq" id="WP_084667052.1">
    <property type="nucleotide sequence ID" value="NZ_LT838272.1"/>
</dbReference>
<evidence type="ECO:0000256" key="11">
    <source>
        <dbReference type="ARBA" id="ARBA00024006"/>
    </source>
</evidence>
<dbReference type="InterPro" id="IPR016039">
    <property type="entry name" value="Thiolase-like"/>
</dbReference>
<dbReference type="InterPro" id="IPR017568">
    <property type="entry name" value="3-oxoacyl-ACP_synth-2"/>
</dbReference>
<evidence type="ECO:0000313" key="19">
    <source>
        <dbReference type="Proteomes" id="UP000192569"/>
    </source>
</evidence>
<evidence type="ECO:0000256" key="13">
    <source>
        <dbReference type="ARBA" id="ARBA00047659"/>
    </source>
</evidence>
<dbReference type="EC" id="2.3.1.179" evidence="3 14"/>
<dbReference type="GO" id="GO:0005829">
    <property type="term" value="C:cytosol"/>
    <property type="evidence" value="ECO:0007669"/>
    <property type="project" value="TreeGrafter"/>
</dbReference>
<dbReference type="SUPFAM" id="SSF53901">
    <property type="entry name" value="Thiolase-like"/>
    <property type="match status" value="2"/>
</dbReference>
<keyword evidence="7" id="KW-0276">Fatty acid metabolism</keyword>
<dbReference type="AlphaFoldDB" id="A0A1W1VN99"/>
<keyword evidence="6 14" id="KW-0808">Transferase</keyword>
<comment type="function">
    <text evidence="11 14">Involved in the type II fatty acid elongation cycle. Catalyzes the elongation of a wide range of acyl-ACP by the addition of two carbons from malonyl-ACP to an acyl acceptor. Can efficiently catalyze the conversion of palmitoleoyl-ACP (cis-hexadec-9-enoyl-ACP) to cis-vaccenoyl-ACP (cis-octadec-11-enoyl-ACP), an essential step in the thermal regulation of fatty acid composition.</text>
</comment>
<dbReference type="FunFam" id="3.40.47.10:FF:000009">
    <property type="entry name" value="3-oxoacyl-[acyl-carrier-protein] synthase 2"/>
    <property type="match status" value="1"/>
</dbReference>
<keyword evidence="19" id="KW-1185">Reference proteome</keyword>
<dbReference type="InterPro" id="IPR014031">
    <property type="entry name" value="Ketoacyl_synth_C"/>
</dbReference>
<evidence type="ECO:0000256" key="12">
    <source>
        <dbReference type="ARBA" id="ARBA00047318"/>
    </source>
</evidence>
<keyword evidence="5 14" id="KW-0444">Lipid biosynthesis</keyword>
<dbReference type="InterPro" id="IPR020841">
    <property type="entry name" value="PKS_Beta-ketoAc_synthase_dom"/>
</dbReference>
<sequence>MRKRVVITGMGVISPIGNDKETFWRSLVEGKSGIGPITRFDASGLPTRFAAEVKDFDPTQVLERKDIKRMDRFSQYAVVATKMALQDAGLEVNKVGPERVGVVFATGIGGMETFEEQTRILLEKGPGKISPFFVPMMIANMAAGQIAIHTGARGPNFTVVNACAAGTNAVGEAFRVLQRGEAEVVITGGSEASVTPLALAGFSAMKALSTRNEAPEKASRPFDRLRDGFVLGEGAGVLILETLDHALARGARIYAEVAGYGCTADAYHITAPDPEGQGAAQAMALALADAGVQPGEVDYINAHGTSTDLNDRIETLAIKKVFGAHAYKLAISSNKSMIGHLLGAAGAVELIATTLTIYEGIIPPTINYEEPDPECDLDYVPNKARRQEVKVALSNSFGFGGHNATVLLKRVEV</sequence>
<comment type="similarity">
    <text evidence="2 14 16">Belongs to the thiolase-like superfamily. Beta-ketoacyl-ACP synthases family.</text>
</comment>
<evidence type="ECO:0000256" key="2">
    <source>
        <dbReference type="ARBA" id="ARBA00008467"/>
    </source>
</evidence>
<evidence type="ECO:0000256" key="14">
    <source>
        <dbReference type="PIRNR" id="PIRNR000447"/>
    </source>
</evidence>
<comment type="catalytic activity">
    <reaction evidence="12 14">
        <text>(9Z)-hexadecenoyl-[ACP] + malonyl-[ACP] + H(+) = 3-oxo-(11Z)-octadecenoyl-[ACP] + holo-[ACP] + CO2</text>
        <dbReference type="Rhea" id="RHEA:55040"/>
        <dbReference type="Rhea" id="RHEA-COMP:9623"/>
        <dbReference type="Rhea" id="RHEA-COMP:9685"/>
        <dbReference type="Rhea" id="RHEA-COMP:10800"/>
        <dbReference type="Rhea" id="RHEA-COMP:14074"/>
        <dbReference type="ChEBI" id="CHEBI:15378"/>
        <dbReference type="ChEBI" id="CHEBI:16526"/>
        <dbReference type="ChEBI" id="CHEBI:64479"/>
        <dbReference type="ChEBI" id="CHEBI:78449"/>
        <dbReference type="ChEBI" id="CHEBI:83989"/>
        <dbReference type="ChEBI" id="CHEBI:138538"/>
        <dbReference type="EC" id="2.3.1.179"/>
    </reaction>
</comment>
<dbReference type="Pfam" id="PF02801">
    <property type="entry name" value="Ketoacyl-synt_C"/>
    <property type="match status" value="1"/>
</dbReference>
<gene>
    <name evidence="18" type="ORF">SAMN00808754_1119</name>
</gene>
<protein>
    <recommendedName>
        <fullName evidence="4 14">3-oxoacyl-[acyl-carrier-protein] synthase 2</fullName>
        <ecNumber evidence="3 14">2.3.1.179</ecNumber>
    </recommendedName>
</protein>
<dbReference type="GO" id="GO:0004315">
    <property type="term" value="F:3-oxoacyl-[acyl-carrier-protein] synthase activity"/>
    <property type="evidence" value="ECO:0007669"/>
    <property type="project" value="UniProtKB-UniRule"/>
</dbReference>
<comment type="pathway">
    <text evidence="1 14">Lipid metabolism; fatty acid biosynthesis.</text>
</comment>
<evidence type="ECO:0000256" key="10">
    <source>
        <dbReference type="ARBA" id="ARBA00023315"/>
    </source>
</evidence>
<organism evidence="18 19">
    <name type="scientific">Thermanaeromonas toyohensis ToBE</name>
    <dbReference type="NCBI Taxonomy" id="698762"/>
    <lineage>
        <taxon>Bacteria</taxon>
        <taxon>Bacillati</taxon>
        <taxon>Bacillota</taxon>
        <taxon>Clostridia</taxon>
        <taxon>Neomoorellales</taxon>
        <taxon>Neomoorellaceae</taxon>
        <taxon>Thermanaeromonas</taxon>
    </lineage>
</organism>
<keyword evidence="10 14" id="KW-0012">Acyltransferase</keyword>
<proteinExistence type="inferred from homology"/>
<dbReference type="PANTHER" id="PTHR11712:SF336">
    <property type="entry name" value="3-OXOACYL-[ACYL-CARRIER-PROTEIN] SYNTHASE, MITOCHONDRIAL"/>
    <property type="match status" value="1"/>
</dbReference>
<dbReference type="NCBIfam" id="NF004970">
    <property type="entry name" value="PRK06333.1"/>
    <property type="match status" value="1"/>
</dbReference>
<comment type="catalytic activity">
    <reaction evidence="13 14">
        <text>a fatty acyl-[ACP] + malonyl-[ACP] + H(+) = a 3-oxoacyl-[ACP] + holo-[ACP] + CO2</text>
        <dbReference type="Rhea" id="RHEA:22836"/>
        <dbReference type="Rhea" id="RHEA-COMP:9623"/>
        <dbReference type="Rhea" id="RHEA-COMP:9685"/>
        <dbReference type="Rhea" id="RHEA-COMP:9916"/>
        <dbReference type="Rhea" id="RHEA-COMP:14125"/>
        <dbReference type="ChEBI" id="CHEBI:15378"/>
        <dbReference type="ChEBI" id="CHEBI:16526"/>
        <dbReference type="ChEBI" id="CHEBI:64479"/>
        <dbReference type="ChEBI" id="CHEBI:78449"/>
        <dbReference type="ChEBI" id="CHEBI:78776"/>
        <dbReference type="ChEBI" id="CHEBI:138651"/>
    </reaction>
</comment>
<dbReference type="STRING" id="698762.SAMN00808754_1119"/>
<dbReference type="InterPro" id="IPR000794">
    <property type="entry name" value="Beta-ketoacyl_synthase"/>
</dbReference>
<dbReference type="PIRSF" id="PIRSF000447">
    <property type="entry name" value="KAS_II"/>
    <property type="match status" value="1"/>
</dbReference>
<dbReference type="NCBIfam" id="TIGR03150">
    <property type="entry name" value="fabF"/>
    <property type="match status" value="1"/>
</dbReference>
<evidence type="ECO:0000256" key="6">
    <source>
        <dbReference type="ARBA" id="ARBA00022679"/>
    </source>
</evidence>
<evidence type="ECO:0000256" key="5">
    <source>
        <dbReference type="ARBA" id="ARBA00022516"/>
    </source>
</evidence>
<dbReference type="InterPro" id="IPR014030">
    <property type="entry name" value="Ketoacyl_synth_N"/>
</dbReference>
<evidence type="ECO:0000256" key="9">
    <source>
        <dbReference type="ARBA" id="ARBA00023160"/>
    </source>
</evidence>
<evidence type="ECO:0000256" key="4">
    <source>
        <dbReference type="ARBA" id="ARBA00014657"/>
    </source>
</evidence>
<dbReference type="InterPro" id="IPR018201">
    <property type="entry name" value="Ketoacyl_synth_AS"/>
</dbReference>
<keyword evidence="8" id="KW-0443">Lipid metabolism</keyword>
<evidence type="ECO:0000313" key="18">
    <source>
        <dbReference type="EMBL" id="SMB94827.1"/>
    </source>
</evidence>
<evidence type="ECO:0000256" key="1">
    <source>
        <dbReference type="ARBA" id="ARBA00005194"/>
    </source>
</evidence>
<name>A0A1W1VN99_9FIRM</name>
<dbReference type="GO" id="GO:0006633">
    <property type="term" value="P:fatty acid biosynthetic process"/>
    <property type="evidence" value="ECO:0007669"/>
    <property type="project" value="UniProtKB-UniRule"/>
</dbReference>
<dbReference type="Pfam" id="PF00109">
    <property type="entry name" value="ketoacyl-synt"/>
    <property type="match status" value="1"/>
</dbReference>
<evidence type="ECO:0000259" key="17">
    <source>
        <dbReference type="PROSITE" id="PS52004"/>
    </source>
</evidence>
<evidence type="ECO:0000256" key="7">
    <source>
        <dbReference type="ARBA" id="ARBA00022832"/>
    </source>
</evidence>
<reference evidence="18 19" key="1">
    <citation type="submission" date="2017-04" db="EMBL/GenBank/DDBJ databases">
        <authorList>
            <person name="Afonso C.L."/>
            <person name="Miller P.J."/>
            <person name="Scott M.A."/>
            <person name="Spackman E."/>
            <person name="Goraichik I."/>
            <person name="Dimitrov K.M."/>
            <person name="Suarez D.L."/>
            <person name="Swayne D.E."/>
        </authorList>
    </citation>
    <scope>NUCLEOTIDE SEQUENCE [LARGE SCALE GENOMIC DNA]</scope>
    <source>
        <strain evidence="18 19">ToBE</strain>
    </source>
</reference>
<dbReference type="NCBIfam" id="NF005589">
    <property type="entry name" value="PRK07314.1"/>
    <property type="match status" value="1"/>
</dbReference>
<dbReference type="OrthoDB" id="9808669at2"/>
<dbReference type="PROSITE" id="PS52004">
    <property type="entry name" value="KS3_2"/>
    <property type="match status" value="1"/>
</dbReference>
<evidence type="ECO:0000256" key="16">
    <source>
        <dbReference type="RuleBase" id="RU003694"/>
    </source>
</evidence>